<dbReference type="EMBL" id="QJJU01000009">
    <property type="protein sequence ID" value="PXX08161.1"/>
    <property type="molecule type" value="Genomic_DNA"/>
</dbReference>
<evidence type="ECO:0000313" key="3">
    <source>
        <dbReference type="Proteomes" id="UP000247781"/>
    </source>
</evidence>
<feature type="transmembrane region" description="Helical" evidence="1">
    <location>
        <begin position="12"/>
        <end position="30"/>
    </location>
</feature>
<reference evidence="3" key="1">
    <citation type="submission" date="2018-05" db="EMBL/GenBank/DDBJ databases">
        <authorList>
            <person name="Deangelis K."/>
            <person name="Huntemann M."/>
            <person name="Clum A."/>
            <person name="Pillay M."/>
            <person name="Palaniappan K."/>
            <person name="Varghese N."/>
            <person name="Mikhailova N."/>
            <person name="Stamatis D."/>
            <person name="Reddy T."/>
            <person name="Daum C."/>
            <person name="Shapiro N."/>
            <person name="Ivanova N."/>
            <person name="Kyrpides N."/>
            <person name="Woyke T."/>
        </authorList>
    </citation>
    <scope>NUCLEOTIDE SEQUENCE [LARGE SCALE GENOMIC DNA]</scope>
    <source>
        <strain evidence="3">GAS496</strain>
    </source>
</reference>
<proteinExistence type="predicted"/>
<keyword evidence="1" id="KW-0472">Membrane</keyword>
<dbReference type="AlphaFoldDB" id="A0A318HT41"/>
<evidence type="ECO:0000256" key="1">
    <source>
        <dbReference type="SAM" id="Phobius"/>
    </source>
</evidence>
<keyword evidence="1" id="KW-0812">Transmembrane</keyword>
<keyword evidence="1" id="KW-1133">Transmembrane helix</keyword>
<name>A0A318HT41_9MYCO</name>
<feature type="transmembrane region" description="Helical" evidence="1">
    <location>
        <begin position="75"/>
        <end position="95"/>
    </location>
</feature>
<evidence type="ECO:0000313" key="2">
    <source>
        <dbReference type="EMBL" id="PXX08161.1"/>
    </source>
</evidence>
<accession>A0A318HT41</accession>
<protein>
    <submittedName>
        <fullName evidence="2">Sap-like sulfolipid-1-addressing protein</fullName>
    </submittedName>
</protein>
<keyword evidence="3" id="KW-1185">Reference proteome</keyword>
<dbReference type="RefSeq" id="WP_181428242.1">
    <property type="nucleotide sequence ID" value="NZ_QJJU01000009.1"/>
</dbReference>
<dbReference type="InterPro" id="IPR021315">
    <property type="entry name" value="Gap/Sap"/>
</dbReference>
<feature type="transmembrane region" description="Helical" evidence="1">
    <location>
        <begin position="202"/>
        <end position="220"/>
    </location>
</feature>
<dbReference type="Proteomes" id="UP000247781">
    <property type="component" value="Unassembled WGS sequence"/>
</dbReference>
<dbReference type="Pfam" id="PF11139">
    <property type="entry name" value="SfLAP"/>
    <property type="match status" value="1"/>
</dbReference>
<feature type="transmembrane region" description="Helical" evidence="1">
    <location>
        <begin position="42"/>
        <end position="63"/>
    </location>
</feature>
<sequence length="226" mass="23150">MGNAIGEILPFAVALAAGPLPIIAIVLILVSDDARAKGVGFVIGRIAGLALLVAAGLVTFSLIDDPGLADSGHPRPAMSVARIVIGVLLIVLAYRMWRRRNEPSRPSLLTRRVDGLTAKGSIGLGLLVSVVDPSSLSLGFLSGLDIAAARLHVPTAAIVAAAFVALSTVTITVPLAAYLAGGQAARARLVGAKGWLLSNEKAVMMVLFLIIGAMLIGRGIRDLAGV</sequence>
<comment type="caution">
    <text evidence="2">The sequence shown here is derived from an EMBL/GenBank/DDBJ whole genome shotgun (WGS) entry which is preliminary data.</text>
</comment>
<reference evidence="2 3" key="2">
    <citation type="submission" date="2018-06" db="EMBL/GenBank/DDBJ databases">
        <title>Sequencing of bacterial isolates from soil warming experiment in Harvard Forest, Massachusetts, USA.</title>
        <authorList>
            <person name="Deangelis K.PhD."/>
        </authorList>
    </citation>
    <scope>NUCLEOTIDE SEQUENCE [LARGE SCALE GENOMIC DNA]</scope>
    <source>
        <strain evidence="2 3">GAS496</strain>
    </source>
</reference>
<organism evidence="2 3">
    <name type="scientific">Mycolicibacterium moriokaense</name>
    <dbReference type="NCBI Taxonomy" id="39691"/>
    <lineage>
        <taxon>Bacteria</taxon>
        <taxon>Bacillati</taxon>
        <taxon>Actinomycetota</taxon>
        <taxon>Actinomycetes</taxon>
        <taxon>Mycobacteriales</taxon>
        <taxon>Mycobacteriaceae</taxon>
        <taxon>Mycolicibacterium</taxon>
    </lineage>
</organism>
<gene>
    <name evidence="2" type="ORF">C8E89_109177</name>
</gene>
<feature type="transmembrane region" description="Helical" evidence="1">
    <location>
        <begin position="116"/>
        <end position="136"/>
    </location>
</feature>
<feature type="transmembrane region" description="Helical" evidence="1">
    <location>
        <begin position="156"/>
        <end position="181"/>
    </location>
</feature>